<dbReference type="SUPFAM" id="SSF47336">
    <property type="entry name" value="ACP-like"/>
    <property type="match status" value="2"/>
</dbReference>
<evidence type="ECO:0000313" key="6">
    <source>
        <dbReference type="Proteomes" id="UP001064632"/>
    </source>
</evidence>
<name>A0ABY6B755_9GAMM</name>
<evidence type="ECO:0000256" key="3">
    <source>
        <dbReference type="ARBA" id="ARBA00022553"/>
    </source>
</evidence>
<organism evidence="5 6">
    <name type="scientific">Tahibacter amnicola</name>
    <dbReference type="NCBI Taxonomy" id="2976241"/>
    <lineage>
        <taxon>Bacteria</taxon>
        <taxon>Pseudomonadati</taxon>
        <taxon>Pseudomonadota</taxon>
        <taxon>Gammaproteobacteria</taxon>
        <taxon>Lysobacterales</taxon>
        <taxon>Rhodanobacteraceae</taxon>
        <taxon>Tahibacter</taxon>
    </lineage>
</organism>
<feature type="domain" description="Carrier" evidence="4">
    <location>
        <begin position="2103"/>
        <end position="2178"/>
    </location>
</feature>
<dbReference type="Pfam" id="PF13193">
    <property type="entry name" value="AMP-binding_C"/>
    <property type="match status" value="2"/>
</dbReference>
<keyword evidence="3" id="KW-0597">Phosphoprotein</keyword>
<dbReference type="RefSeq" id="WP_261692926.1">
    <property type="nucleotide sequence ID" value="NZ_CP104694.1"/>
</dbReference>
<dbReference type="Gene3D" id="1.10.10.1830">
    <property type="entry name" value="Non-ribosomal peptide synthase, adenylation domain"/>
    <property type="match status" value="1"/>
</dbReference>
<keyword evidence="2" id="KW-0596">Phosphopantetheine</keyword>
<evidence type="ECO:0000259" key="4">
    <source>
        <dbReference type="PROSITE" id="PS50075"/>
    </source>
</evidence>
<sequence length="2210" mass="241371">MAAIEAFVARLKREGISLWLDDENIRYRGPAGKLTPELKAELRSLKAPIVAWLRQLDEGAGRVPALSPHVRPDAIPLSFAQERLWVLDRLMGPSTTYNVLLSARLNGPLDIPVLERCLAEIVRRHEALRTRMVCVDGEPRQLIDPPGPIDFRITDLSALSEDVRELRVKQASESELSTFFDLERGPLLRAALIRLRPYEHVLLIPHHHIVSDGWSIGVVFSELSTLYAAYVQAEPSPLQDLPVQYADFALWQRSWLKGELLARQVAYWRTLLEGAPGVLELPTDRPRSLANVRKGALFRFPIPDAAAEGVRALAKSEQASLFMVLLAAFQVVLARWTGQDDIVIGSPISGRRDPLTTGLVGFFVNTLVFRGRFSATQSLRELVRSTKTNALGNYANQDVPFEKLVEALQVNRDLSRTPIFQVMFSLLNLPADPMAMHDVVMEPVASDAVPDSKFDLSLTVSEVGPALHGTIEYPVDLFLPSTIERISQYYLAVLSAMTRDAEQDVLEVDLLPAAERTLLLDTCNRTEAPYPSDVCIHQVFEQQARRNPEAIAVVHEGQSLSYAELNAQANRLAHYLIGQGIKPDDRVALCVERSLAMMVGLLAILKAGGAYVPMDPGYPAERLAQLLNDCDPQMVLTDAAGRRALGNEVATVASRHADLDLLAGECAGYRADDPPPRGLTSRHLAYIIYTSGSTGQPNGVMVPHRALLNYVSDAQRRYWQDDVQGAVVATPLGFDATVTTLLTPWLAGKPVVLLANDNQRCLAHVLEYCTATKPWLFKLTPVHLDVLADLMAAPTGATPHRVVVGGEQLATRTLLRFRQAVLRNALVINEYGPTETTVGCTTFVSDGSGDAALQEVVPIGRPIANTRIYLLDARRQPVPIGAVGEIYIGGAGVARGYLRRPELTAERFLDDPFSGVAQSRMYRTGDLARYRADGQLEFLGRNDQQVKIRGFRIEPGEVEARLAEHPAVRHAVVLAREDQPGEVRLVAYVVMDADATVAVAELRAQLAGRLPEYMVPAAIVRLDALPLTPNGKIDRKGLPAPEGEAFARQGYAAPQGATEMALAQIWRDLLGIERIGRHDSFFELGGHSLLAIRLLSRLPQAFGVEVPLATLFAHTTLESLAGVIAAAVTPTDASALAPIAPVSRAQPLPLSYAQQRLWFLAQFDGGSAAYHIPLALRLRGTLDVPAWIRSLNALYARHEALRTVFVGTDGVPRVELLPADGGMPLIEHDLRNAADATEQLKSVCREEVSAPFDLAHGPLIRARLVRMAQDDHVFLLTQHHIISDGWSLGVMAHELSVLYTAFAQGQANPLPELALQYPDFAAWQREWLSGERLQAQTDYWRKALADAPVRLELPTDRPRPAQQSFAGASLPLHLDAGLTRDLKQLSQTHGVTLFMTLLAGWSALLSRWSGQSDVVVGTPVANRRRLELEGLIGFFVNTLALRVSMAADPDVAALLAQVREQTLQAYAHQDVPFEQVVERLSPVRNLSHAPLFQVMLSLDNTPVGDARSLPGVALSRLPLEQTTAQFDLSLSLTETGAGLSGELVYATDLFDATTVKRLLDQWQRVLAAMVADPAQPISALPLLDTAERHTLLHGFNATTTDYPREARIHDLFEAQVARTPEAVAVQFADQALSYAQLNARANRLARHLRGRGIGAGHRVGVCLDRNLDLVVALLAVLKAGAAYVPLDPAYPRERIGFTLGDSRASVVITHRHWRSLITESVPVCVLEDEAQAIGLETADNLPPVQVARDLAYVIYTSGSTGVPKGVAIEHRSAVALLHWARDTFTPAQRAGILASTSICFDLSVFEIFLPLSWGTRVIVVENVLQLPQLPASAGVTLVNTVPSAMAELVRSGGLPASVQAVAMAGEPLHNVLAQAVYAAGAQAVFNLYGPSEDTTYSTWARVEQGSAEAVCIGRPIANTRAYVLDARRQLVPLGVAGELYLGGDGLARGYLHRPTLTADRFVPDPFGAPGERLYRTGDLVRYRRDGQLEFLGRIDHQVKIRGYRIELGEIEAALLDLPGVAEAIVVAREDAGGGKRLVAYTGGVDAPDSAELRAKLRVRLPEYMVPAVFVHLAALPQTPNGKIDRAALPAPDDASVGRREYEAPIGEIELALAGIWQTLLGLERVGRHDHFFELGGHSLLAMQMVVRVREEFRIDLPLVEPFRSKTIAELGRAVCSAQVDMFDASDIDRLASQLDGLSEQELMALWESGQ</sequence>
<dbReference type="InterPro" id="IPR025110">
    <property type="entry name" value="AMP-bd_C"/>
</dbReference>
<dbReference type="Gene3D" id="3.30.559.30">
    <property type="entry name" value="Nonribosomal peptide synthetase, condensation domain"/>
    <property type="match status" value="2"/>
</dbReference>
<dbReference type="PROSITE" id="PS00012">
    <property type="entry name" value="PHOSPHOPANTETHEINE"/>
    <property type="match status" value="2"/>
</dbReference>
<dbReference type="Gene3D" id="3.30.300.30">
    <property type="match status" value="2"/>
</dbReference>
<dbReference type="SMART" id="SM00823">
    <property type="entry name" value="PKS_PP"/>
    <property type="match status" value="2"/>
</dbReference>
<dbReference type="SUPFAM" id="SSF52777">
    <property type="entry name" value="CoA-dependent acyltransferases"/>
    <property type="match status" value="4"/>
</dbReference>
<dbReference type="PANTHER" id="PTHR45527:SF1">
    <property type="entry name" value="FATTY ACID SYNTHASE"/>
    <property type="match status" value="1"/>
</dbReference>
<dbReference type="Gene3D" id="3.30.559.10">
    <property type="entry name" value="Chloramphenicol acetyltransferase-like domain"/>
    <property type="match status" value="2"/>
</dbReference>
<evidence type="ECO:0000256" key="2">
    <source>
        <dbReference type="ARBA" id="ARBA00022450"/>
    </source>
</evidence>
<evidence type="ECO:0000313" key="5">
    <source>
        <dbReference type="EMBL" id="UXI65931.1"/>
    </source>
</evidence>
<dbReference type="InterPro" id="IPR041464">
    <property type="entry name" value="TubC_N"/>
</dbReference>
<keyword evidence="6" id="KW-1185">Reference proteome</keyword>
<dbReference type="InterPro" id="IPR001242">
    <property type="entry name" value="Condensation_dom"/>
</dbReference>
<comment type="cofactor">
    <cofactor evidence="1">
        <name>pantetheine 4'-phosphate</name>
        <dbReference type="ChEBI" id="CHEBI:47942"/>
    </cofactor>
</comment>
<dbReference type="NCBIfam" id="TIGR01733">
    <property type="entry name" value="AA-adenyl-dom"/>
    <property type="match status" value="2"/>
</dbReference>
<dbReference type="InterPro" id="IPR020806">
    <property type="entry name" value="PKS_PP-bd"/>
</dbReference>
<gene>
    <name evidence="5" type="ORF">N4264_14325</name>
</gene>
<dbReference type="InterPro" id="IPR000873">
    <property type="entry name" value="AMP-dep_synth/lig_dom"/>
</dbReference>
<evidence type="ECO:0000256" key="1">
    <source>
        <dbReference type="ARBA" id="ARBA00001957"/>
    </source>
</evidence>
<dbReference type="Pfam" id="PF00668">
    <property type="entry name" value="Condensation"/>
    <property type="match status" value="2"/>
</dbReference>
<dbReference type="PROSITE" id="PS00455">
    <property type="entry name" value="AMP_BINDING"/>
    <property type="match status" value="1"/>
</dbReference>
<dbReference type="InterPro" id="IPR023213">
    <property type="entry name" value="CAT-like_dom_sf"/>
</dbReference>
<dbReference type="CDD" id="cd05930">
    <property type="entry name" value="A_NRPS"/>
    <property type="match status" value="1"/>
</dbReference>
<dbReference type="NCBIfam" id="NF003417">
    <property type="entry name" value="PRK04813.1"/>
    <property type="match status" value="2"/>
</dbReference>
<dbReference type="Pfam" id="PF18563">
    <property type="entry name" value="TubC_N"/>
    <property type="match status" value="1"/>
</dbReference>
<dbReference type="InterPro" id="IPR036736">
    <property type="entry name" value="ACP-like_sf"/>
</dbReference>
<dbReference type="PROSITE" id="PS50075">
    <property type="entry name" value="CARRIER"/>
    <property type="match status" value="2"/>
</dbReference>
<dbReference type="CDD" id="cd19531">
    <property type="entry name" value="LCL_NRPS-like"/>
    <property type="match status" value="2"/>
</dbReference>
<dbReference type="InterPro" id="IPR044894">
    <property type="entry name" value="TubC_N_sf"/>
</dbReference>
<dbReference type="InterPro" id="IPR045851">
    <property type="entry name" value="AMP-bd_C_sf"/>
</dbReference>
<reference evidence="5" key="1">
    <citation type="submission" date="2022-09" db="EMBL/GenBank/DDBJ databases">
        <title>Tahibacter sp. nov., isolated from a fresh water.</title>
        <authorList>
            <person name="Baek J.H."/>
            <person name="Lee J.K."/>
            <person name="Kim J.M."/>
            <person name="Jeon C.O."/>
        </authorList>
    </citation>
    <scope>NUCLEOTIDE SEQUENCE</scope>
    <source>
        <strain evidence="5">W38</strain>
    </source>
</reference>
<dbReference type="InterPro" id="IPR010071">
    <property type="entry name" value="AA_adenyl_dom"/>
</dbReference>
<dbReference type="EMBL" id="CP104694">
    <property type="protein sequence ID" value="UXI65931.1"/>
    <property type="molecule type" value="Genomic_DNA"/>
</dbReference>
<dbReference type="PANTHER" id="PTHR45527">
    <property type="entry name" value="NONRIBOSOMAL PEPTIDE SYNTHETASE"/>
    <property type="match status" value="1"/>
</dbReference>
<accession>A0ABY6B755</accession>
<dbReference type="CDD" id="cd12115">
    <property type="entry name" value="A_NRPS_Sfm_like"/>
    <property type="match status" value="1"/>
</dbReference>
<proteinExistence type="predicted"/>
<protein>
    <submittedName>
        <fullName evidence="5">Amino acid adenylation domain-containing protein</fullName>
    </submittedName>
</protein>
<dbReference type="Gene3D" id="3.40.50.980">
    <property type="match status" value="4"/>
</dbReference>
<dbReference type="InterPro" id="IPR009081">
    <property type="entry name" value="PP-bd_ACP"/>
</dbReference>
<dbReference type="SUPFAM" id="SSF56801">
    <property type="entry name" value="Acetyl-CoA synthetase-like"/>
    <property type="match status" value="2"/>
</dbReference>
<dbReference type="Gene3D" id="1.10.1200.10">
    <property type="entry name" value="ACP-like"/>
    <property type="match status" value="2"/>
</dbReference>
<dbReference type="Gene3D" id="2.30.38.10">
    <property type="entry name" value="Luciferase, Domain 3"/>
    <property type="match status" value="2"/>
</dbReference>
<dbReference type="InterPro" id="IPR020845">
    <property type="entry name" value="AMP-binding_CS"/>
</dbReference>
<dbReference type="InterPro" id="IPR006162">
    <property type="entry name" value="Ppantetheine_attach_site"/>
</dbReference>
<dbReference type="Proteomes" id="UP001064632">
    <property type="component" value="Chromosome"/>
</dbReference>
<dbReference type="Pfam" id="PF00550">
    <property type="entry name" value="PP-binding"/>
    <property type="match status" value="2"/>
</dbReference>
<feature type="domain" description="Carrier" evidence="4">
    <location>
        <begin position="1053"/>
        <end position="1128"/>
    </location>
</feature>
<dbReference type="Pfam" id="PF00501">
    <property type="entry name" value="AMP-binding"/>
    <property type="match status" value="2"/>
</dbReference>